<organism evidence="2 3">
    <name type="scientific">Mycena pura</name>
    <dbReference type="NCBI Taxonomy" id="153505"/>
    <lineage>
        <taxon>Eukaryota</taxon>
        <taxon>Fungi</taxon>
        <taxon>Dikarya</taxon>
        <taxon>Basidiomycota</taxon>
        <taxon>Agaricomycotina</taxon>
        <taxon>Agaricomycetes</taxon>
        <taxon>Agaricomycetidae</taxon>
        <taxon>Agaricales</taxon>
        <taxon>Marasmiineae</taxon>
        <taxon>Mycenaceae</taxon>
        <taxon>Mycena</taxon>
    </lineage>
</organism>
<dbReference type="InterPro" id="IPR036047">
    <property type="entry name" value="F-box-like_dom_sf"/>
</dbReference>
<comment type="caution">
    <text evidence="2">The sequence shown here is derived from an EMBL/GenBank/DDBJ whole genome shotgun (WGS) entry which is preliminary data.</text>
</comment>
<name>A0AAD6VBV7_9AGAR</name>
<evidence type="ECO:0008006" key="4">
    <source>
        <dbReference type="Google" id="ProtNLM"/>
    </source>
</evidence>
<accession>A0AAD6VBV7</accession>
<evidence type="ECO:0000256" key="1">
    <source>
        <dbReference type="SAM" id="MobiDB-lite"/>
    </source>
</evidence>
<feature type="compositionally biased region" description="Polar residues" evidence="1">
    <location>
        <begin position="1"/>
        <end position="19"/>
    </location>
</feature>
<dbReference type="SUPFAM" id="SSF81383">
    <property type="entry name" value="F-box domain"/>
    <property type="match status" value="1"/>
</dbReference>
<feature type="region of interest" description="Disordered" evidence="1">
    <location>
        <begin position="1"/>
        <end position="24"/>
    </location>
</feature>
<dbReference type="EMBL" id="JARJCW010000054">
    <property type="protein sequence ID" value="KAJ7202652.1"/>
    <property type="molecule type" value="Genomic_DNA"/>
</dbReference>
<dbReference type="AlphaFoldDB" id="A0AAD6VBV7"/>
<protein>
    <recommendedName>
        <fullName evidence="4">F-box domain-containing protein</fullName>
    </recommendedName>
</protein>
<reference evidence="2" key="1">
    <citation type="submission" date="2023-03" db="EMBL/GenBank/DDBJ databases">
        <title>Massive genome expansion in bonnet fungi (Mycena s.s.) driven by repeated elements and novel gene families across ecological guilds.</title>
        <authorList>
            <consortium name="Lawrence Berkeley National Laboratory"/>
            <person name="Harder C.B."/>
            <person name="Miyauchi S."/>
            <person name="Viragh M."/>
            <person name="Kuo A."/>
            <person name="Thoen E."/>
            <person name="Andreopoulos B."/>
            <person name="Lu D."/>
            <person name="Skrede I."/>
            <person name="Drula E."/>
            <person name="Henrissat B."/>
            <person name="Morin E."/>
            <person name="Kohler A."/>
            <person name="Barry K."/>
            <person name="LaButti K."/>
            <person name="Morin E."/>
            <person name="Salamov A."/>
            <person name="Lipzen A."/>
            <person name="Mereny Z."/>
            <person name="Hegedus B."/>
            <person name="Baldrian P."/>
            <person name="Stursova M."/>
            <person name="Weitz H."/>
            <person name="Taylor A."/>
            <person name="Grigoriev I.V."/>
            <person name="Nagy L.G."/>
            <person name="Martin F."/>
            <person name="Kauserud H."/>
        </authorList>
    </citation>
    <scope>NUCLEOTIDE SEQUENCE</scope>
    <source>
        <strain evidence="2">9144</strain>
    </source>
</reference>
<evidence type="ECO:0000313" key="3">
    <source>
        <dbReference type="Proteomes" id="UP001219525"/>
    </source>
</evidence>
<evidence type="ECO:0000313" key="2">
    <source>
        <dbReference type="EMBL" id="KAJ7202652.1"/>
    </source>
</evidence>
<proteinExistence type="predicted"/>
<gene>
    <name evidence="2" type="ORF">GGX14DRAFT_463158</name>
</gene>
<dbReference type="Gene3D" id="1.20.1280.50">
    <property type="match status" value="1"/>
</dbReference>
<sequence>MQTQASFHKDSNVQTSTPDVLQRPERSPILEIPPEILSEIFERFVPAYPEWPPLSGILSPLLLCRICRYWREIAMSTPTLWAAIDLSIDNQAEEQQLELLDLWLSRSGSCPLSLSIEVTVRGSPDTMPHPSLSQLLPTIIRHCERWVHIKLVVPLALLHLIRGNMPLLQDLAFGPTHLPPDDAPPPVTIFDMAPQLTKVVLQDCFVPQAIRLPWAQITHLEGLCLYEGECVHILNLAVNLVHCTLCIVCGTEYSPPPTIITLPHLRDFFLVVRDDETDLRKVLNHLALPALDTLHVVEPFLGQDEPPDTRLDVLKNLFSRSECVVRELRVVDPSITESSYREAFPSVKSIIFL</sequence>
<keyword evidence="3" id="KW-1185">Reference proteome</keyword>
<dbReference type="Proteomes" id="UP001219525">
    <property type="component" value="Unassembled WGS sequence"/>
</dbReference>